<dbReference type="EMBL" id="JAPEVI010000003">
    <property type="protein sequence ID" value="MCX2722080.1"/>
    <property type="molecule type" value="Genomic_DNA"/>
</dbReference>
<dbReference type="Proteomes" id="UP001300261">
    <property type="component" value="Unassembled WGS sequence"/>
</dbReference>
<gene>
    <name evidence="1" type="ORF">ON753_06625</name>
</gene>
<protein>
    <recommendedName>
        <fullName evidence="3">CHAP domain-containing protein</fullName>
    </recommendedName>
</protein>
<evidence type="ECO:0000313" key="2">
    <source>
        <dbReference type="Proteomes" id="UP001300261"/>
    </source>
</evidence>
<comment type="caution">
    <text evidence="1">The sequence shown here is derived from an EMBL/GenBank/DDBJ whole genome shotgun (WGS) entry which is preliminary data.</text>
</comment>
<evidence type="ECO:0008006" key="3">
    <source>
        <dbReference type="Google" id="ProtNLM"/>
    </source>
</evidence>
<sequence length="280" mass="31476">MVMQPSIFEQQYKPIIVHTLNGTEFINVQSYLSGEPRNKKFNGAALQDLRWFLTKKDRYKDGRNGADKHTWDDKSGLLAFGLVGSDYFKPWLWVDITWKDLQLGFYGKGTPDRMRRILTVIDFYLKTADINLGRVHWNYVMGLQDYAKWYLGLDCNGFTGAYLESQYPSLGINGGDHINYLDGKLKKRAGVADVRAGDILSREGSGGTRHVSMVNSVSGMIGPGATSAQVSITQSASSLGGLNTKTYTLKMIDEGPKDKPLKWELAGYYKFHHCLAPERK</sequence>
<dbReference type="RefSeq" id="WP_265961783.1">
    <property type="nucleotide sequence ID" value="NZ_JAPEVI010000003.1"/>
</dbReference>
<evidence type="ECO:0000313" key="1">
    <source>
        <dbReference type="EMBL" id="MCX2722080.1"/>
    </source>
</evidence>
<organism evidence="1 2">
    <name type="scientific">Roseibium salinum</name>
    <dbReference type="NCBI Taxonomy" id="1604349"/>
    <lineage>
        <taxon>Bacteria</taxon>
        <taxon>Pseudomonadati</taxon>
        <taxon>Pseudomonadota</taxon>
        <taxon>Alphaproteobacteria</taxon>
        <taxon>Hyphomicrobiales</taxon>
        <taxon>Stappiaceae</taxon>
        <taxon>Roseibium</taxon>
    </lineage>
</organism>
<accession>A0ABT3QYV0</accession>
<reference evidence="1 2" key="1">
    <citation type="journal article" date="2016" name="Int. J. Syst. Evol. Microbiol.">
        <title>Labrenzia salina sp. nov., isolated from the rhizosphere of the halophyte Arthrocnemum macrostachyum.</title>
        <authorList>
            <person name="Camacho M."/>
            <person name="Redondo-Gomez S."/>
            <person name="Rodriguez-Llorente I."/>
            <person name="Rohde M."/>
            <person name="Sproer C."/>
            <person name="Schumann P."/>
            <person name="Klenk H.P."/>
            <person name="Montero-Calasanz M.D.C."/>
        </authorList>
    </citation>
    <scope>NUCLEOTIDE SEQUENCE [LARGE SCALE GENOMIC DNA]</scope>
    <source>
        <strain evidence="1 2">DSM 29163</strain>
    </source>
</reference>
<keyword evidence="2" id="KW-1185">Reference proteome</keyword>
<proteinExistence type="predicted"/>
<name>A0ABT3QYV0_9HYPH</name>